<dbReference type="RefSeq" id="WP_236959674.1">
    <property type="nucleotide sequence ID" value="NZ_JAETXX010000009.1"/>
</dbReference>
<proteinExistence type="predicted"/>
<dbReference type="Pfam" id="PF11827">
    <property type="entry name" value="DUF3347"/>
    <property type="match status" value="1"/>
</dbReference>
<dbReference type="PROSITE" id="PS51257">
    <property type="entry name" value="PROKAR_LIPOPROTEIN"/>
    <property type="match status" value="1"/>
</dbReference>
<dbReference type="EMBL" id="JAETXX010000009">
    <property type="protein sequence ID" value="MCF8715708.1"/>
    <property type="molecule type" value="Genomic_DNA"/>
</dbReference>
<reference evidence="2 3" key="1">
    <citation type="submission" date="2021-01" db="EMBL/GenBank/DDBJ databases">
        <title>Genome sequencing of Joostella atrarenae M1-2 (= KCTC 23194).</title>
        <authorList>
            <person name="Zakaria M.R."/>
            <person name="Lam M.Q."/>
            <person name="Chong C.S."/>
        </authorList>
    </citation>
    <scope>NUCLEOTIDE SEQUENCE [LARGE SCALE GENOMIC DNA]</scope>
    <source>
        <strain evidence="2 3">M1-2</strain>
    </source>
</reference>
<organism evidence="2 3">
    <name type="scientific">Joostella atrarenae</name>
    <dbReference type="NCBI Taxonomy" id="679257"/>
    <lineage>
        <taxon>Bacteria</taxon>
        <taxon>Pseudomonadati</taxon>
        <taxon>Bacteroidota</taxon>
        <taxon>Flavobacteriia</taxon>
        <taxon>Flavobacteriales</taxon>
        <taxon>Flavobacteriaceae</taxon>
        <taxon>Joostella</taxon>
    </lineage>
</organism>
<accession>A0ABS9J5S8</accession>
<sequence length="167" mass="18687">MTHFKKQIVVLLALGVFTISCKEATDKKREDAEIASIAFKNDIADKVFQHYNHIKTALTKGDVQEAKSGGKMLSETISNNYLDISNLSKEIATSENIEAQQKAFSKLTAAIQPFLESNISEGEIYKQFCPMAFNNEGAYWFSKEENIANPYFEGKMLTCGSVKEVIK</sequence>
<keyword evidence="3" id="KW-1185">Reference proteome</keyword>
<comment type="caution">
    <text evidence="2">The sequence shown here is derived from an EMBL/GenBank/DDBJ whole genome shotgun (WGS) entry which is preliminary data.</text>
</comment>
<feature type="domain" description="DUF3347" evidence="1">
    <location>
        <begin position="47"/>
        <end position="116"/>
    </location>
</feature>
<evidence type="ECO:0000313" key="2">
    <source>
        <dbReference type="EMBL" id="MCF8715708.1"/>
    </source>
</evidence>
<name>A0ABS9J5S8_9FLAO</name>
<evidence type="ECO:0000313" key="3">
    <source>
        <dbReference type="Proteomes" id="UP000829517"/>
    </source>
</evidence>
<gene>
    <name evidence="2" type="ORF">JM658_12805</name>
</gene>
<dbReference type="Proteomes" id="UP000829517">
    <property type="component" value="Unassembled WGS sequence"/>
</dbReference>
<protein>
    <submittedName>
        <fullName evidence="2">DUF3347 domain-containing protein</fullName>
    </submittedName>
</protein>
<evidence type="ECO:0000259" key="1">
    <source>
        <dbReference type="Pfam" id="PF11827"/>
    </source>
</evidence>
<dbReference type="InterPro" id="IPR021782">
    <property type="entry name" value="DUF3347"/>
</dbReference>